<dbReference type="AlphaFoldDB" id="A6FWZ5"/>
<dbReference type="EMBL" id="ABCS01000001">
    <property type="protein sequence ID" value="EDM81819.1"/>
    <property type="molecule type" value="Genomic_DNA"/>
</dbReference>
<sequence>MTAEPSLEVDLSPGDRYGEFDILETLGKGAFARVFRARSPDYPEEVALKLSRAPITSEAMAIRALREIRILQNLRNPYVVHILGNGMGEDERWYMVMELLRGSTLLDAHDFDRPMDPKRATRLIYEALVGLDEAHEMGIVHRDIKPENMWIGRGAGRCKVIDFGLARAWDPGSTIGTDATVGHMLIGTPHYAQPEQVHSGELVPASDVYSLGVVFYELLTSRMPLFADEPLNRVRERLFTKPLAWLGAHVKKELVPVERYPEGRGLPETLRNTIHWMLQKDPAQRPARGRVAAEQLAWVLHAHYGVQVTAMLRTARPDGTNPSLLLVPGLHEIGTAATCAIDVPAGGPPRSHARLMWQGPGEDAVLSPIEPVGTVWVNGHLLEAPVRLVPGTYFDIAGTRMVLDYPPPE</sequence>
<dbReference type="SUPFAM" id="SSF49879">
    <property type="entry name" value="SMAD/FHA domain"/>
    <property type="match status" value="1"/>
</dbReference>
<evidence type="ECO:0000256" key="2">
    <source>
        <dbReference type="ARBA" id="ARBA00022741"/>
    </source>
</evidence>
<evidence type="ECO:0000259" key="6">
    <source>
        <dbReference type="PROSITE" id="PS50011"/>
    </source>
</evidence>
<evidence type="ECO:0000256" key="5">
    <source>
        <dbReference type="PROSITE-ProRule" id="PRU10141"/>
    </source>
</evidence>
<dbReference type="OrthoDB" id="9801841at2"/>
<keyword evidence="8" id="KW-1185">Reference proteome</keyword>
<dbReference type="Proteomes" id="UP000005801">
    <property type="component" value="Unassembled WGS sequence"/>
</dbReference>
<keyword evidence="1" id="KW-0808">Transferase</keyword>
<dbReference type="STRING" id="391625.PPSIR1_05113"/>
<dbReference type="SUPFAM" id="SSF56112">
    <property type="entry name" value="Protein kinase-like (PK-like)"/>
    <property type="match status" value="1"/>
</dbReference>
<dbReference type="PANTHER" id="PTHR43289:SF6">
    <property type="entry name" value="SERINE_THREONINE-PROTEIN KINASE NEKL-3"/>
    <property type="match status" value="1"/>
</dbReference>
<dbReference type="SMART" id="SM00220">
    <property type="entry name" value="S_TKc"/>
    <property type="match status" value="1"/>
</dbReference>
<feature type="binding site" evidence="5">
    <location>
        <position position="49"/>
    </location>
    <ligand>
        <name>ATP</name>
        <dbReference type="ChEBI" id="CHEBI:30616"/>
    </ligand>
</feature>
<dbReference type="CDD" id="cd00060">
    <property type="entry name" value="FHA"/>
    <property type="match status" value="1"/>
</dbReference>
<evidence type="ECO:0000313" key="8">
    <source>
        <dbReference type="Proteomes" id="UP000005801"/>
    </source>
</evidence>
<dbReference type="InterPro" id="IPR000719">
    <property type="entry name" value="Prot_kinase_dom"/>
</dbReference>
<keyword evidence="2 5" id="KW-0547">Nucleotide-binding</keyword>
<dbReference type="Pfam" id="PF00069">
    <property type="entry name" value="Pkinase"/>
    <property type="match status" value="1"/>
</dbReference>
<proteinExistence type="predicted"/>
<accession>A6FWZ5</accession>
<dbReference type="GO" id="GO:0004674">
    <property type="term" value="F:protein serine/threonine kinase activity"/>
    <property type="evidence" value="ECO:0007669"/>
    <property type="project" value="TreeGrafter"/>
</dbReference>
<keyword evidence="3 7" id="KW-0418">Kinase</keyword>
<dbReference type="InterPro" id="IPR011009">
    <property type="entry name" value="Kinase-like_dom_sf"/>
</dbReference>
<evidence type="ECO:0000256" key="3">
    <source>
        <dbReference type="ARBA" id="ARBA00022777"/>
    </source>
</evidence>
<organism evidence="7 8">
    <name type="scientific">Plesiocystis pacifica SIR-1</name>
    <dbReference type="NCBI Taxonomy" id="391625"/>
    <lineage>
        <taxon>Bacteria</taxon>
        <taxon>Pseudomonadati</taxon>
        <taxon>Myxococcota</taxon>
        <taxon>Polyangia</taxon>
        <taxon>Nannocystales</taxon>
        <taxon>Nannocystaceae</taxon>
        <taxon>Plesiocystis</taxon>
    </lineage>
</organism>
<dbReference type="RefSeq" id="WP_006968994.1">
    <property type="nucleotide sequence ID" value="NZ_ABCS01000001.1"/>
</dbReference>
<dbReference type="PROSITE" id="PS00107">
    <property type="entry name" value="PROTEIN_KINASE_ATP"/>
    <property type="match status" value="1"/>
</dbReference>
<reference evidence="7 8" key="1">
    <citation type="submission" date="2007-06" db="EMBL/GenBank/DDBJ databases">
        <authorList>
            <person name="Shimkets L."/>
            <person name="Ferriera S."/>
            <person name="Johnson J."/>
            <person name="Kravitz S."/>
            <person name="Beeson K."/>
            <person name="Sutton G."/>
            <person name="Rogers Y.-H."/>
            <person name="Friedman R."/>
            <person name="Frazier M."/>
            <person name="Venter J.C."/>
        </authorList>
    </citation>
    <scope>NUCLEOTIDE SEQUENCE [LARGE SCALE GENOMIC DNA]</scope>
    <source>
        <strain evidence="7 8">SIR-1</strain>
    </source>
</reference>
<dbReference type="Gene3D" id="1.10.510.10">
    <property type="entry name" value="Transferase(Phosphotransferase) domain 1"/>
    <property type="match status" value="1"/>
</dbReference>
<name>A6FWZ5_9BACT</name>
<evidence type="ECO:0000256" key="4">
    <source>
        <dbReference type="ARBA" id="ARBA00022840"/>
    </source>
</evidence>
<evidence type="ECO:0000256" key="1">
    <source>
        <dbReference type="ARBA" id="ARBA00022679"/>
    </source>
</evidence>
<dbReference type="eggNOG" id="COG0515">
    <property type="taxonomic scope" value="Bacteria"/>
</dbReference>
<feature type="domain" description="Protein kinase" evidence="6">
    <location>
        <begin position="20"/>
        <end position="299"/>
    </location>
</feature>
<evidence type="ECO:0000313" key="7">
    <source>
        <dbReference type="EMBL" id="EDM81819.1"/>
    </source>
</evidence>
<comment type="caution">
    <text evidence="7">The sequence shown here is derived from an EMBL/GenBank/DDBJ whole genome shotgun (WGS) entry which is preliminary data.</text>
</comment>
<dbReference type="PANTHER" id="PTHR43289">
    <property type="entry name" value="MITOGEN-ACTIVATED PROTEIN KINASE KINASE KINASE 20-RELATED"/>
    <property type="match status" value="1"/>
</dbReference>
<dbReference type="InterPro" id="IPR017441">
    <property type="entry name" value="Protein_kinase_ATP_BS"/>
</dbReference>
<gene>
    <name evidence="7" type="ORF">PPSIR1_05113</name>
</gene>
<dbReference type="GO" id="GO:0005524">
    <property type="term" value="F:ATP binding"/>
    <property type="evidence" value="ECO:0007669"/>
    <property type="project" value="UniProtKB-UniRule"/>
</dbReference>
<dbReference type="CDD" id="cd14014">
    <property type="entry name" value="STKc_PknB_like"/>
    <property type="match status" value="1"/>
</dbReference>
<dbReference type="InterPro" id="IPR008984">
    <property type="entry name" value="SMAD_FHA_dom_sf"/>
</dbReference>
<protein>
    <submittedName>
        <fullName evidence="7">Serine-threonine protein kinase</fullName>
    </submittedName>
</protein>
<keyword evidence="4 5" id="KW-0067">ATP-binding</keyword>
<dbReference type="PROSITE" id="PS50011">
    <property type="entry name" value="PROTEIN_KINASE_DOM"/>
    <property type="match status" value="1"/>
</dbReference>